<dbReference type="EMBL" id="BK015904">
    <property type="protein sequence ID" value="DAD72739.1"/>
    <property type="molecule type" value="Genomic_DNA"/>
</dbReference>
<name>A0A8S5LSB1_9CAUD</name>
<sequence length="39" mass="4769">MVILCKINLIRLFYIPIWLYWIDKLNKFIQHSNMAISCL</sequence>
<reference evidence="1" key="1">
    <citation type="journal article" date="2021" name="Proc. Natl. Acad. Sci. U.S.A.">
        <title>A Catalog of Tens of Thousands of Viruses from Human Metagenomes Reveals Hidden Associations with Chronic Diseases.</title>
        <authorList>
            <person name="Tisza M.J."/>
            <person name="Buck C.B."/>
        </authorList>
    </citation>
    <scope>NUCLEOTIDE SEQUENCE</scope>
    <source>
        <strain evidence="1">Ct7EW56</strain>
    </source>
</reference>
<organism evidence="1">
    <name type="scientific">Siphoviridae sp. ct7EW56</name>
    <dbReference type="NCBI Taxonomy" id="2827562"/>
    <lineage>
        <taxon>Viruses</taxon>
        <taxon>Duplodnaviria</taxon>
        <taxon>Heunggongvirae</taxon>
        <taxon>Uroviricota</taxon>
        <taxon>Caudoviricetes</taxon>
    </lineage>
</organism>
<protein>
    <submittedName>
        <fullName evidence="1">Uncharacterized protein</fullName>
    </submittedName>
</protein>
<accession>A0A8S5LSB1</accession>
<evidence type="ECO:0000313" key="1">
    <source>
        <dbReference type="EMBL" id="DAD72739.1"/>
    </source>
</evidence>
<proteinExistence type="predicted"/>